<name>A0A3B1DN79_9ZZZZ</name>
<accession>A0A3B1DN79</accession>
<sequence>TYKNLGIYVSELGWIRPEIDKERGTVTAKITEKLKRKVNRIGFTAINRETGRESTYFYMIILK</sequence>
<reference evidence="1" key="1">
    <citation type="submission" date="2018-06" db="EMBL/GenBank/DDBJ databases">
        <authorList>
            <person name="Zhirakovskaya E."/>
        </authorList>
    </citation>
    <scope>NUCLEOTIDE SEQUENCE</scope>
</reference>
<organism evidence="1">
    <name type="scientific">hydrothermal vent metagenome</name>
    <dbReference type="NCBI Taxonomy" id="652676"/>
    <lineage>
        <taxon>unclassified sequences</taxon>
        <taxon>metagenomes</taxon>
        <taxon>ecological metagenomes</taxon>
    </lineage>
</organism>
<dbReference type="AlphaFoldDB" id="A0A3B1DN79"/>
<protein>
    <submittedName>
        <fullName evidence="1">Uncharacterized protein</fullName>
    </submittedName>
</protein>
<feature type="non-terminal residue" evidence="1">
    <location>
        <position position="1"/>
    </location>
</feature>
<proteinExistence type="predicted"/>
<gene>
    <name evidence="1" type="ORF">MNBD_NITROSPIRAE02-896</name>
</gene>
<dbReference type="EMBL" id="UOGH01000154">
    <property type="protein sequence ID" value="VAX30187.1"/>
    <property type="molecule type" value="Genomic_DNA"/>
</dbReference>
<evidence type="ECO:0000313" key="1">
    <source>
        <dbReference type="EMBL" id="VAX30187.1"/>
    </source>
</evidence>